<keyword evidence="2 5" id="KW-0812">Transmembrane</keyword>
<dbReference type="Proteomes" id="UP001172036">
    <property type="component" value="Unassembled WGS sequence"/>
</dbReference>
<evidence type="ECO:0000313" key="6">
    <source>
        <dbReference type="EMBL" id="MDO8167869.1"/>
    </source>
</evidence>
<feature type="transmembrane region" description="Helical" evidence="5">
    <location>
        <begin position="49"/>
        <end position="72"/>
    </location>
</feature>
<dbReference type="RefSeq" id="WP_304515072.1">
    <property type="nucleotide sequence ID" value="NZ_JAOSID010000001.1"/>
</dbReference>
<dbReference type="PANTHER" id="PTHR20855:SF3">
    <property type="entry name" value="LD03007P"/>
    <property type="match status" value="1"/>
</dbReference>
<feature type="transmembrane region" description="Helical" evidence="5">
    <location>
        <begin position="201"/>
        <end position="222"/>
    </location>
</feature>
<feature type="transmembrane region" description="Helical" evidence="5">
    <location>
        <begin position="122"/>
        <end position="141"/>
    </location>
</feature>
<evidence type="ECO:0000256" key="4">
    <source>
        <dbReference type="ARBA" id="ARBA00023136"/>
    </source>
</evidence>
<comment type="subcellular location">
    <subcellularLocation>
        <location evidence="1">Membrane</location>
        <topology evidence="1">Multi-pass membrane protein</topology>
    </subcellularLocation>
</comment>
<evidence type="ECO:0000256" key="5">
    <source>
        <dbReference type="SAM" id="Phobius"/>
    </source>
</evidence>
<dbReference type="PANTHER" id="PTHR20855">
    <property type="entry name" value="ADIPOR/PROGESTIN RECEPTOR-RELATED"/>
    <property type="match status" value="1"/>
</dbReference>
<accession>A0ABT9DDD6</accession>
<organism evidence="6 7">
    <name type="scientific">Candidatus Phytoplasma melaleucae</name>
    <dbReference type="NCBI Taxonomy" id="2982630"/>
    <lineage>
        <taxon>Bacteria</taxon>
        <taxon>Bacillati</taxon>
        <taxon>Mycoplasmatota</taxon>
        <taxon>Mollicutes</taxon>
        <taxon>Acholeplasmatales</taxon>
        <taxon>Acholeplasmataceae</taxon>
        <taxon>Candidatus Phytoplasma</taxon>
    </lineage>
</organism>
<dbReference type="EMBL" id="JAOSID010000001">
    <property type="protein sequence ID" value="MDO8167869.1"/>
    <property type="molecule type" value="Genomic_DNA"/>
</dbReference>
<feature type="transmembrane region" description="Helical" evidence="5">
    <location>
        <begin position="20"/>
        <end position="37"/>
    </location>
</feature>
<comment type="caution">
    <text evidence="6">The sequence shown here is derived from an EMBL/GenBank/DDBJ whole genome shotgun (WGS) entry which is preliminary data.</text>
</comment>
<keyword evidence="7" id="KW-1185">Reference proteome</keyword>
<protein>
    <submittedName>
        <fullName evidence="6">Hemolysin III family protein</fullName>
    </submittedName>
</protein>
<evidence type="ECO:0000256" key="1">
    <source>
        <dbReference type="ARBA" id="ARBA00004141"/>
    </source>
</evidence>
<evidence type="ECO:0000256" key="2">
    <source>
        <dbReference type="ARBA" id="ARBA00022692"/>
    </source>
</evidence>
<proteinExistence type="predicted"/>
<evidence type="ECO:0000256" key="3">
    <source>
        <dbReference type="ARBA" id="ARBA00022989"/>
    </source>
</evidence>
<gene>
    <name evidence="6" type="ORF">OC680_00010</name>
</gene>
<feature type="transmembrane region" description="Helical" evidence="5">
    <location>
        <begin position="148"/>
        <end position="165"/>
    </location>
</feature>
<sequence>MQWPRKKSKTQTTGEEIANAISHGLMIPFSIIIYFIYKRIFLQSKSIPKIYLMLFTGSMLVLYLFSCLYHSLAFAKNKRILNQLDHIGIYLLIWGSFIPFLFLNQKLQHPIWYLKIINWGDFFFIIQTIVVFLGIFFKIFYFKKGNRIHLLLYLILGWSGIFLINTLKYSLAILFLLLLEGVFYSTGVFFYCNSQKKYYHFIWHLFVIMGNICHVYAIYLFINRL</sequence>
<feature type="transmembrane region" description="Helical" evidence="5">
    <location>
        <begin position="84"/>
        <end position="102"/>
    </location>
</feature>
<name>A0ABT9DDD6_9MOLU</name>
<reference evidence="6 7" key="1">
    <citation type="journal article" date="2023" name="Int. J. Syst. Evol. Microbiol.">
        <title>The observation of taxonomic boundaries for the 16SrII and 16SrXXV phytoplasmas using genome-based delimitation.</title>
        <authorList>
            <person name="Rodrigues Jardim B."/>
            <person name="Tran-Nguyen L.T.T."/>
            <person name="Gambley C."/>
            <person name="Al-Sadi A.M."/>
            <person name="Al-Subhi A.M."/>
            <person name="Foissac X."/>
            <person name="Salar P."/>
            <person name="Cai H."/>
            <person name="Yang J.Y."/>
            <person name="Davis R."/>
            <person name="Jones L."/>
            <person name="Rodoni B."/>
            <person name="Constable F.E."/>
        </authorList>
    </citation>
    <scope>NUCLEOTIDE SEQUENCE [LARGE SCALE GENOMIC DNA]</scope>
    <source>
        <strain evidence="6">BAWM-155c</strain>
    </source>
</reference>
<keyword evidence="4 5" id="KW-0472">Membrane</keyword>
<dbReference type="InterPro" id="IPR004254">
    <property type="entry name" value="AdipoR/HlyIII-related"/>
</dbReference>
<dbReference type="Pfam" id="PF03006">
    <property type="entry name" value="HlyIII"/>
    <property type="match status" value="1"/>
</dbReference>
<evidence type="ECO:0000313" key="7">
    <source>
        <dbReference type="Proteomes" id="UP001172036"/>
    </source>
</evidence>
<keyword evidence="3 5" id="KW-1133">Transmembrane helix</keyword>
<feature type="transmembrane region" description="Helical" evidence="5">
    <location>
        <begin position="171"/>
        <end position="192"/>
    </location>
</feature>